<dbReference type="InterPro" id="IPR003779">
    <property type="entry name" value="CMD-like"/>
</dbReference>
<dbReference type="InterPro" id="IPR029032">
    <property type="entry name" value="AhpD-like"/>
</dbReference>
<dbReference type="PANTHER" id="PTHR33930">
    <property type="entry name" value="ALKYL HYDROPEROXIDE REDUCTASE AHPD"/>
    <property type="match status" value="1"/>
</dbReference>
<dbReference type="Proteomes" id="UP000541636">
    <property type="component" value="Unassembled WGS sequence"/>
</dbReference>
<gene>
    <name evidence="2" type="ORF">HF690_05565</name>
</gene>
<dbReference type="Pfam" id="PF02627">
    <property type="entry name" value="CMD"/>
    <property type="match status" value="1"/>
</dbReference>
<accession>A0A846ZJE7</accession>
<dbReference type="SUPFAM" id="SSF69118">
    <property type="entry name" value="AhpD-like"/>
    <property type="match status" value="1"/>
</dbReference>
<organism evidence="2 3">
    <name type="scientific">Oleiagrimonas citrea</name>
    <dbReference type="NCBI Taxonomy" id="1665687"/>
    <lineage>
        <taxon>Bacteria</taxon>
        <taxon>Pseudomonadati</taxon>
        <taxon>Pseudomonadota</taxon>
        <taxon>Gammaproteobacteria</taxon>
        <taxon>Lysobacterales</taxon>
        <taxon>Rhodanobacteraceae</taxon>
        <taxon>Oleiagrimonas</taxon>
    </lineage>
</organism>
<comment type="caution">
    <text evidence="2">The sequence shown here is derived from an EMBL/GenBank/DDBJ whole genome shotgun (WGS) entry which is preliminary data.</text>
</comment>
<dbReference type="Gene3D" id="1.20.1290.10">
    <property type="entry name" value="AhpD-like"/>
    <property type="match status" value="1"/>
</dbReference>
<dbReference type="NCBIfam" id="TIGR00778">
    <property type="entry name" value="ahpD_dom"/>
    <property type="match status" value="1"/>
</dbReference>
<dbReference type="AlphaFoldDB" id="A0A846ZJE7"/>
<reference evidence="2 3" key="1">
    <citation type="journal article" date="2017" name="Int. J. Syst. Evol. Microbiol.">
        <title>Oleiagrimonas citrea sp. nov., a marine bacterium isolated from tidal flat sediment and emended description of the genus Oleiagrimonas Fang et al. 2015 and Oleiagrimonas soli.</title>
        <authorList>
            <person name="Yang S.H."/>
            <person name="Seo H.S."/>
            <person name="Seong C.N."/>
            <person name="Kwon K.K."/>
        </authorList>
    </citation>
    <scope>NUCLEOTIDE SEQUENCE [LARGE SCALE GENOMIC DNA]</scope>
    <source>
        <strain evidence="2 3">MEBiC09124</strain>
    </source>
</reference>
<protein>
    <submittedName>
        <fullName evidence="2">Carboxymuconolactone decarboxylase family protein</fullName>
    </submittedName>
</protein>
<sequence length="116" mass="12310">MSHLSFKTLTQDLNQALATFRADQADTMAGFSSLAKAALAPGALTAVHKELMALAIGVAGHCDGCIGFHVKALRRMDVPRDQFMETLAVAVYMGGGPSLMYAAEAVRAYEEFEADG</sequence>
<keyword evidence="3" id="KW-1185">Reference proteome</keyword>
<feature type="domain" description="Carboxymuconolactone decarboxylase-like" evidence="1">
    <location>
        <begin position="26"/>
        <end position="107"/>
    </location>
</feature>
<evidence type="ECO:0000259" key="1">
    <source>
        <dbReference type="Pfam" id="PF02627"/>
    </source>
</evidence>
<dbReference type="InterPro" id="IPR004675">
    <property type="entry name" value="AhpD_core"/>
</dbReference>
<dbReference type="GO" id="GO:0051920">
    <property type="term" value="F:peroxiredoxin activity"/>
    <property type="evidence" value="ECO:0007669"/>
    <property type="project" value="InterPro"/>
</dbReference>
<dbReference type="RefSeq" id="WP_168608747.1">
    <property type="nucleotide sequence ID" value="NZ_JAAZQD010000002.1"/>
</dbReference>
<name>A0A846ZJE7_9GAMM</name>
<dbReference type="EMBL" id="JAAZQD010000002">
    <property type="protein sequence ID" value="NKZ38425.1"/>
    <property type="molecule type" value="Genomic_DNA"/>
</dbReference>
<evidence type="ECO:0000313" key="3">
    <source>
        <dbReference type="Proteomes" id="UP000541636"/>
    </source>
</evidence>
<dbReference type="PANTHER" id="PTHR33930:SF2">
    <property type="entry name" value="BLR3452 PROTEIN"/>
    <property type="match status" value="1"/>
</dbReference>
<evidence type="ECO:0000313" key="2">
    <source>
        <dbReference type="EMBL" id="NKZ38425.1"/>
    </source>
</evidence>
<proteinExistence type="predicted"/>